<keyword evidence="4" id="KW-1185">Reference proteome</keyword>
<feature type="compositionally biased region" description="Low complexity" evidence="1">
    <location>
        <begin position="27"/>
        <end position="46"/>
    </location>
</feature>
<sequence length="457" mass="49866">MKTKIFNKILFTLLCLAAVNGTKAQQATPAVPAKPAEPATPATPYTYSDTNNSKQYRDKMRKLEDQMRDLQKQINSVRSEELKKNALAMRESSRKLKSLNKLNYSYNYETNVSGLSKSLGVISNDIGVNTVVGITGGDDYIAKRVQSGDAFEKTKSYSKSYSADGNDRLQLDNTFGKIIVNTWNKNEVKVDIQIKADADQEDEAQKLIDKVTIADSKDGSLISFKTNYDRDGNNNWGNWFGSGKSHVRKIEINYTVYMPAKMPLTVSNKYGSTQLPDLSGKLIINSSYGSLTAKNLSNSTNEIKVRYGSATIDNLSGSIIDVAYGNLNLGESDNLNADVSYGSAKIGKLTTSGNINARYSGTVQVTDVAKSVKNLSVNTSYSGVKLGIGNDQNADFDITVRYGSFSYGDVPVSITSKTPEDGERGFNPTKTYKGKVGKGNSDKVITIKSSFGSVKFD</sequence>
<reference evidence="3" key="2">
    <citation type="submission" date="2020-10" db="EMBL/GenBank/DDBJ databases">
        <title>Mucilaginibacter sp. nov., isolated from soil.</title>
        <authorList>
            <person name="Jeon C.O."/>
        </authorList>
    </citation>
    <scope>NUCLEOTIDE SEQUENCE</scope>
    <source>
        <strain evidence="3">R11</strain>
    </source>
</reference>
<comment type="caution">
    <text evidence="3">The sequence shown here is derived from an EMBL/GenBank/DDBJ whole genome shotgun (WGS) entry which is preliminary data.</text>
</comment>
<gene>
    <name evidence="3" type="ORF">GSY63_13020</name>
</gene>
<feature type="signal peptide" evidence="2">
    <location>
        <begin position="1"/>
        <end position="24"/>
    </location>
</feature>
<evidence type="ECO:0000256" key="2">
    <source>
        <dbReference type="SAM" id="SignalP"/>
    </source>
</evidence>
<evidence type="ECO:0000313" key="3">
    <source>
        <dbReference type="EMBL" id="NCD70282.1"/>
    </source>
</evidence>
<organism evidence="3 4">
    <name type="scientific">Mucilaginibacter agri</name>
    <dbReference type="NCBI Taxonomy" id="2695265"/>
    <lineage>
        <taxon>Bacteria</taxon>
        <taxon>Pseudomonadati</taxon>
        <taxon>Bacteroidota</taxon>
        <taxon>Sphingobacteriia</taxon>
        <taxon>Sphingobacteriales</taxon>
        <taxon>Sphingobacteriaceae</taxon>
        <taxon>Mucilaginibacter</taxon>
    </lineage>
</organism>
<name>A0A966DUD0_9SPHI</name>
<feature type="chain" id="PRO_5037536403" description="Adhesin domain-containing protein" evidence="2">
    <location>
        <begin position="25"/>
        <end position="457"/>
    </location>
</feature>
<dbReference type="RefSeq" id="WP_166586270.1">
    <property type="nucleotide sequence ID" value="NZ_WWEO01000043.1"/>
</dbReference>
<feature type="region of interest" description="Disordered" evidence="1">
    <location>
        <begin position="26"/>
        <end position="54"/>
    </location>
</feature>
<protein>
    <recommendedName>
        <fullName evidence="5">Adhesin domain-containing protein</fullName>
    </recommendedName>
</protein>
<dbReference type="EMBL" id="WWEO01000043">
    <property type="protein sequence ID" value="NCD70282.1"/>
    <property type="molecule type" value="Genomic_DNA"/>
</dbReference>
<dbReference type="Proteomes" id="UP000638732">
    <property type="component" value="Unassembled WGS sequence"/>
</dbReference>
<reference evidence="3" key="1">
    <citation type="submission" date="2020-01" db="EMBL/GenBank/DDBJ databases">
        <authorList>
            <person name="Seo Y.L."/>
        </authorList>
    </citation>
    <scope>NUCLEOTIDE SEQUENCE</scope>
    <source>
        <strain evidence="3">R11</strain>
    </source>
</reference>
<evidence type="ECO:0000313" key="4">
    <source>
        <dbReference type="Proteomes" id="UP000638732"/>
    </source>
</evidence>
<accession>A0A966DUD0</accession>
<evidence type="ECO:0000256" key="1">
    <source>
        <dbReference type="SAM" id="MobiDB-lite"/>
    </source>
</evidence>
<keyword evidence="2" id="KW-0732">Signal</keyword>
<evidence type="ECO:0008006" key="5">
    <source>
        <dbReference type="Google" id="ProtNLM"/>
    </source>
</evidence>
<proteinExistence type="predicted"/>
<dbReference type="AlphaFoldDB" id="A0A966DUD0"/>